<feature type="domain" description="Hint" evidence="5">
    <location>
        <begin position="116"/>
        <end position="160"/>
    </location>
</feature>
<dbReference type="InterPro" id="IPR001657">
    <property type="entry name" value="Hedgehog"/>
</dbReference>
<comment type="caution">
    <text evidence="7">The sequence shown here is derived from an EMBL/GenBank/DDBJ whole genome shotgun (WGS) entry which is preliminary data.</text>
</comment>
<dbReference type="InterPro" id="IPR001767">
    <property type="entry name" value="Hedgehog_Hint"/>
</dbReference>
<keyword evidence="8" id="KW-1185">Reference proteome</keyword>
<keyword evidence="4" id="KW-0256">Endoplasmic reticulum</keyword>
<evidence type="ECO:0000256" key="2">
    <source>
        <dbReference type="ARBA" id="ARBA00022473"/>
    </source>
</evidence>
<evidence type="ECO:0000313" key="7">
    <source>
        <dbReference type="EMBL" id="KAF5906763.1"/>
    </source>
</evidence>
<dbReference type="PRINTS" id="PR00632">
    <property type="entry name" value="SONICHHOG"/>
</dbReference>
<dbReference type="GO" id="GO:0010468">
    <property type="term" value="P:regulation of gene expression"/>
    <property type="evidence" value="ECO:0007669"/>
    <property type="project" value="TreeGrafter"/>
</dbReference>
<evidence type="ECO:0000256" key="1">
    <source>
        <dbReference type="ARBA" id="ARBA00004586"/>
    </source>
</evidence>
<dbReference type="GO" id="GO:0005509">
    <property type="term" value="F:calcium ion binding"/>
    <property type="evidence" value="ECO:0007669"/>
    <property type="project" value="TreeGrafter"/>
</dbReference>
<proteinExistence type="predicted"/>
<gene>
    <name evidence="7" type="primary">dhh-a</name>
    <name evidence="7" type="ORF">DAT39_003517</name>
</gene>
<evidence type="ECO:0000259" key="5">
    <source>
        <dbReference type="SMART" id="SM00305"/>
    </source>
</evidence>
<dbReference type="InterPro" id="IPR003586">
    <property type="entry name" value="Hint_dom_C"/>
</dbReference>
<comment type="subcellular location">
    <subcellularLocation>
        <location evidence="1">Endoplasmic reticulum membrane</location>
    </subcellularLocation>
</comment>
<dbReference type="GO" id="GO:0048731">
    <property type="term" value="P:system development"/>
    <property type="evidence" value="ECO:0007669"/>
    <property type="project" value="UniProtKB-ARBA"/>
</dbReference>
<dbReference type="SUPFAM" id="SSF51294">
    <property type="entry name" value="Hedgehog/intein (Hint) domain"/>
    <property type="match status" value="1"/>
</dbReference>
<dbReference type="GO" id="GO:0007224">
    <property type="term" value="P:smoothened signaling pathway"/>
    <property type="evidence" value="ECO:0007669"/>
    <property type="project" value="TreeGrafter"/>
</dbReference>
<accession>A0A8J4UDA9</accession>
<dbReference type="InterPro" id="IPR036844">
    <property type="entry name" value="Hint_dom_sf"/>
</dbReference>
<dbReference type="Gene3D" id="2.170.16.10">
    <property type="entry name" value="Hedgehog/Intein (Hint) domain"/>
    <property type="match status" value="1"/>
</dbReference>
<evidence type="ECO:0000259" key="6">
    <source>
        <dbReference type="SMART" id="SM00306"/>
    </source>
</evidence>
<reference evidence="7" key="1">
    <citation type="submission" date="2020-07" db="EMBL/GenBank/DDBJ databases">
        <title>Clarias magur genome sequencing, assembly and annotation.</title>
        <authorList>
            <person name="Kushwaha B."/>
            <person name="Kumar R."/>
            <person name="Das P."/>
            <person name="Joshi C.G."/>
            <person name="Kumar D."/>
            <person name="Nagpure N.S."/>
            <person name="Pandey M."/>
            <person name="Agarwal S."/>
            <person name="Srivastava S."/>
            <person name="Singh M."/>
            <person name="Sahoo L."/>
            <person name="Jayasankar P."/>
            <person name="Meher P.K."/>
            <person name="Koringa P.G."/>
            <person name="Iquebal M.A."/>
            <person name="Das S.P."/>
            <person name="Bit A."/>
            <person name="Patnaik S."/>
            <person name="Patel N."/>
            <person name="Shah T.M."/>
            <person name="Hinsu A."/>
            <person name="Jena J.K."/>
        </authorList>
    </citation>
    <scope>NUCLEOTIDE SEQUENCE</scope>
    <source>
        <strain evidence="7">CIFAMagur01</strain>
        <tissue evidence="7">Testis</tissue>
    </source>
</reference>
<dbReference type="PANTHER" id="PTHR11889:SF84">
    <property type="entry name" value="HEDGEHOG PROTEIN"/>
    <property type="match status" value="1"/>
</dbReference>
<dbReference type="GO" id="GO:0001708">
    <property type="term" value="P:cell fate specification"/>
    <property type="evidence" value="ECO:0007669"/>
    <property type="project" value="TreeGrafter"/>
</dbReference>
<dbReference type="GO" id="GO:0007267">
    <property type="term" value="P:cell-cell signaling"/>
    <property type="evidence" value="ECO:0007669"/>
    <property type="project" value="InterPro"/>
</dbReference>
<sequence>HSVAVEKGGCFSASSLVTLAEGVQKPMSHLQPGDSVLALSESGGVIFSRVLLFLHSDAELKSTFLVLSTENGHRLTITPNHLIFMASNLKLYYHEYSASFASQVTRGVYVLICGRDGHVHPSRVVSVSREERIGVYAPLTEHGTLFVDGVLASSYASIDDHRLAHWAFGPLRFLVGLSQ</sequence>
<dbReference type="GO" id="GO:0005113">
    <property type="term" value="F:patched binding"/>
    <property type="evidence" value="ECO:0007669"/>
    <property type="project" value="TreeGrafter"/>
</dbReference>
<dbReference type="GO" id="GO:0005615">
    <property type="term" value="C:extracellular space"/>
    <property type="evidence" value="ECO:0007669"/>
    <property type="project" value="TreeGrafter"/>
</dbReference>
<dbReference type="EMBL" id="QNUK01000029">
    <property type="protein sequence ID" value="KAF5906763.1"/>
    <property type="molecule type" value="Genomic_DNA"/>
</dbReference>
<keyword evidence="3" id="KW-0732">Signal</keyword>
<dbReference type="PROSITE" id="PS50817">
    <property type="entry name" value="INTEIN_N_TER"/>
    <property type="match status" value="1"/>
</dbReference>
<evidence type="ECO:0000256" key="4">
    <source>
        <dbReference type="ARBA" id="ARBA00022824"/>
    </source>
</evidence>
<dbReference type="CDD" id="cd00081">
    <property type="entry name" value="Hint"/>
    <property type="match status" value="1"/>
</dbReference>
<dbReference type="InterPro" id="IPR050387">
    <property type="entry name" value="Hedgehog_Signaling"/>
</dbReference>
<dbReference type="InterPro" id="IPR003587">
    <property type="entry name" value="Hint_dom_N"/>
</dbReference>
<dbReference type="InterPro" id="IPR006141">
    <property type="entry name" value="Intein_N"/>
</dbReference>
<dbReference type="PANTHER" id="PTHR11889">
    <property type="entry name" value="HEDGEHOG"/>
    <property type="match status" value="1"/>
</dbReference>
<dbReference type="GO" id="GO:0005789">
    <property type="term" value="C:endoplasmic reticulum membrane"/>
    <property type="evidence" value="ECO:0007669"/>
    <property type="project" value="UniProtKB-SubCell"/>
</dbReference>
<dbReference type="SMART" id="SM00306">
    <property type="entry name" value="HintN"/>
    <property type="match status" value="1"/>
</dbReference>
<dbReference type="OrthoDB" id="5212at2759"/>
<dbReference type="AlphaFoldDB" id="A0A8J4UDA9"/>
<evidence type="ECO:0000256" key="3">
    <source>
        <dbReference type="ARBA" id="ARBA00022729"/>
    </source>
</evidence>
<name>A0A8J4UDA9_CLAMG</name>
<dbReference type="Proteomes" id="UP000727407">
    <property type="component" value="Unassembled WGS sequence"/>
</dbReference>
<evidence type="ECO:0000313" key="8">
    <source>
        <dbReference type="Proteomes" id="UP000727407"/>
    </source>
</evidence>
<dbReference type="SMART" id="SM00305">
    <property type="entry name" value="HintC"/>
    <property type="match status" value="1"/>
</dbReference>
<organism evidence="7 8">
    <name type="scientific">Clarias magur</name>
    <name type="common">Asian catfish</name>
    <name type="synonym">Macropteronotus magur</name>
    <dbReference type="NCBI Taxonomy" id="1594786"/>
    <lineage>
        <taxon>Eukaryota</taxon>
        <taxon>Metazoa</taxon>
        <taxon>Chordata</taxon>
        <taxon>Craniata</taxon>
        <taxon>Vertebrata</taxon>
        <taxon>Euteleostomi</taxon>
        <taxon>Actinopterygii</taxon>
        <taxon>Neopterygii</taxon>
        <taxon>Teleostei</taxon>
        <taxon>Ostariophysi</taxon>
        <taxon>Siluriformes</taxon>
        <taxon>Clariidae</taxon>
        <taxon>Clarias</taxon>
    </lineage>
</organism>
<protein>
    <submittedName>
        <fullName evidence="7">Desert hedgehog protein</fullName>
    </submittedName>
</protein>
<keyword evidence="2" id="KW-0217">Developmental protein</keyword>
<dbReference type="Pfam" id="PF01079">
    <property type="entry name" value="Hint"/>
    <property type="match status" value="1"/>
</dbReference>
<dbReference type="GO" id="GO:0016539">
    <property type="term" value="P:intein-mediated protein splicing"/>
    <property type="evidence" value="ECO:0007669"/>
    <property type="project" value="InterPro"/>
</dbReference>
<dbReference type="GO" id="GO:0016540">
    <property type="term" value="P:protein autoprocessing"/>
    <property type="evidence" value="ECO:0007669"/>
    <property type="project" value="InterPro"/>
</dbReference>
<feature type="non-terminal residue" evidence="7">
    <location>
        <position position="1"/>
    </location>
</feature>
<dbReference type="FunFam" id="2.170.16.10:FF:000001">
    <property type="entry name" value="Indian hedgehog"/>
    <property type="match status" value="1"/>
</dbReference>
<feature type="non-terminal residue" evidence="7">
    <location>
        <position position="179"/>
    </location>
</feature>
<feature type="domain" description="Hint" evidence="6">
    <location>
        <begin position="8"/>
        <end position="114"/>
    </location>
</feature>